<dbReference type="CDD" id="cd22409">
    <property type="entry name" value="KH-I_Vigilin_rpt5"/>
    <property type="match status" value="1"/>
</dbReference>
<dbReference type="Pfam" id="PF24668">
    <property type="entry name" value="KH_Vigilin"/>
    <property type="match status" value="1"/>
</dbReference>
<evidence type="ECO:0000256" key="6">
    <source>
        <dbReference type="SAM" id="MobiDB-lite"/>
    </source>
</evidence>
<sequence length="803" mass="89533">MCSVSGTHIEMSLSKDQSLTIMVTGKTDAVMQARRELLSKLQTQANVTLSIPKEHHRFILGKHGAKLKDLELNTATKISIPRTEDNSDVLRITGTRDGIDKAKHEIQLISEEQSKLAFERLRIEKPYHPFITGPNNKNVQELSELTGARINVPPPSVMKDEIVVSGEKEGVMAAIHTIMTIYEEKKRKTTTVSLEVRKSQHKYVIGPRGNNIQEILAKTGVSVELPPTDSPSETITLRGEQDKLGPAITQVYAKANSIVIVEVRAPAWLHKFIIGRKGQNIRSITQNLPKVHVEFEEGKDTISVEGPPEEVEQARKALDDITQDLQSRFVFAEIEVDPKYHRHIIGKSGANVSRIKEETGVSIHIPGEEKQSRCIRIEGSPEGVTKAKNELLEMVRKMENEKTKDIVIEQRFHRTMIGTQGNNIRDIRDKFNQVSITFPDPGRKSDVVTLRGPRQDVDKCYRFLHQLNTEMVANNYKVEIPIFKKFHKNIIGKGGATISKIKDETDTRIEIPSEDSDSDVIIIIGKKPQVELARDKIQAIQKELANVTQLEISIASKYHQSLIGAKGRLVRSIMEDCGGVMIHFPNEGSGSDKVTLRGPKDDVDKAKKQLMELANERVRLHKHNPNLSCHYCVESGTMGIVAYIRASTPYVLVDITLHESQVTVECIIDQKNHRTVMGAKGSKVQAITSEYEVGIKFPDRNMNMNAESNGNNGNGEPIEPVVNGDGGSENSEDDKPKKCDTIIITGKQDNCDRAKAALLALVPVTEEVTVPFEFHRFIIGVKGAGVRRMMDDHDVSIMKTCSS</sequence>
<dbReference type="InterPro" id="IPR004088">
    <property type="entry name" value="KH_dom_type_1"/>
</dbReference>
<dbReference type="CDD" id="cd22412">
    <property type="entry name" value="KH-I_Vigilin_rpt9"/>
    <property type="match status" value="1"/>
</dbReference>
<feature type="domain" description="K Homology" evidence="7">
    <location>
        <begin position="400"/>
        <end position="469"/>
    </location>
</feature>
<gene>
    <name evidence="9" type="primary">LOC100368134</name>
</gene>
<feature type="compositionally biased region" description="Low complexity" evidence="6">
    <location>
        <begin position="702"/>
        <end position="716"/>
    </location>
</feature>
<feature type="domain" description="K Homology" evidence="7">
    <location>
        <begin position="474"/>
        <end position="542"/>
    </location>
</feature>
<dbReference type="Proteomes" id="UP000694865">
    <property type="component" value="Unplaced"/>
</dbReference>
<protein>
    <submittedName>
        <fullName evidence="9">Vigilin-like</fullName>
    </submittedName>
</protein>
<dbReference type="SUPFAM" id="SSF54791">
    <property type="entry name" value="Eukaryotic type KH-domain (KH-domain type I)"/>
    <property type="match status" value="9"/>
</dbReference>
<feature type="domain" description="K Homology" evidence="7">
    <location>
        <begin position="660"/>
        <end position="763"/>
    </location>
</feature>
<feature type="domain" description="K Homology" evidence="7">
    <location>
        <begin position="546"/>
        <end position="615"/>
    </location>
</feature>
<dbReference type="CDD" id="cd22411">
    <property type="entry name" value="KH-I_Vigilin_rpt8"/>
    <property type="match status" value="1"/>
</dbReference>
<dbReference type="InterPro" id="IPR036612">
    <property type="entry name" value="KH_dom_type_1_sf"/>
</dbReference>
<reference evidence="9" key="1">
    <citation type="submission" date="2025-08" db="UniProtKB">
        <authorList>
            <consortium name="RefSeq"/>
        </authorList>
    </citation>
    <scope>IDENTIFICATION</scope>
    <source>
        <tissue evidence="9">Testes</tissue>
    </source>
</reference>
<dbReference type="GeneID" id="100368134"/>
<dbReference type="CDD" id="cd22415">
    <property type="entry name" value="KH-I_Vigilin_rpt12"/>
    <property type="match status" value="1"/>
</dbReference>
<dbReference type="InterPro" id="IPR004087">
    <property type="entry name" value="KH_dom"/>
</dbReference>
<dbReference type="CDD" id="cd22406">
    <property type="entry name" value="KH-I_Vigilin_rpt2"/>
    <property type="match status" value="1"/>
</dbReference>
<feature type="domain" description="K Homology" evidence="7">
    <location>
        <begin position="115"/>
        <end position="183"/>
    </location>
</feature>
<dbReference type="PANTHER" id="PTHR10627">
    <property type="entry name" value="SCP160"/>
    <property type="match status" value="1"/>
</dbReference>
<keyword evidence="4 5" id="KW-0694">RNA-binding</keyword>
<evidence type="ECO:0000256" key="4">
    <source>
        <dbReference type="ARBA" id="ARBA00022884"/>
    </source>
</evidence>
<feature type="non-terminal residue" evidence="9">
    <location>
        <position position="803"/>
    </location>
</feature>
<accession>A0ABM0MDD2</accession>
<dbReference type="InterPro" id="IPR057778">
    <property type="entry name" value="KH_Vigilin_N"/>
</dbReference>
<comment type="subcellular location">
    <subcellularLocation>
        <location evidence="1">Cytoplasm</location>
    </subcellularLocation>
</comment>
<dbReference type="Gene3D" id="3.30.1370.10">
    <property type="entry name" value="K Homology domain, type 1"/>
    <property type="match status" value="10"/>
</dbReference>
<feature type="region of interest" description="Disordered" evidence="6">
    <location>
        <begin position="702"/>
        <end position="737"/>
    </location>
</feature>
<dbReference type="CDD" id="cd22408">
    <property type="entry name" value="KH-I_Vigilin_rpt4"/>
    <property type="match status" value="1"/>
</dbReference>
<proteinExistence type="predicted"/>
<evidence type="ECO:0000259" key="7">
    <source>
        <dbReference type="SMART" id="SM00322"/>
    </source>
</evidence>
<feature type="domain" description="K Homology" evidence="7">
    <location>
        <begin position="328"/>
        <end position="396"/>
    </location>
</feature>
<evidence type="ECO:0000313" key="8">
    <source>
        <dbReference type="Proteomes" id="UP000694865"/>
    </source>
</evidence>
<dbReference type="PANTHER" id="PTHR10627:SF31">
    <property type="entry name" value="DODECA-SATELLITE-BINDING PROTEIN 1, ISOFORM A"/>
    <property type="match status" value="1"/>
</dbReference>
<feature type="domain" description="K Homology" evidence="7">
    <location>
        <begin position="257"/>
        <end position="323"/>
    </location>
</feature>
<name>A0ABM0MDD2_SACKO</name>
<dbReference type="CDD" id="cd22410">
    <property type="entry name" value="KH-I_Vigilin_rpt7"/>
    <property type="match status" value="1"/>
</dbReference>
<dbReference type="CDD" id="cd02394">
    <property type="entry name" value="KH-I_Vigilin_rpt6"/>
    <property type="match status" value="1"/>
</dbReference>
<dbReference type="SMART" id="SM00322">
    <property type="entry name" value="KH"/>
    <property type="match status" value="9"/>
</dbReference>
<dbReference type="Pfam" id="PF00013">
    <property type="entry name" value="KH_1"/>
    <property type="match status" value="8"/>
</dbReference>
<evidence type="ECO:0000256" key="1">
    <source>
        <dbReference type="ARBA" id="ARBA00004496"/>
    </source>
</evidence>
<dbReference type="PROSITE" id="PS50084">
    <property type="entry name" value="KH_TYPE_1"/>
    <property type="match status" value="10"/>
</dbReference>
<feature type="domain" description="K Homology" evidence="7">
    <location>
        <begin position="188"/>
        <end position="256"/>
    </location>
</feature>
<evidence type="ECO:0000313" key="9">
    <source>
        <dbReference type="RefSeq" id="XP_006818023.1"/>
    </source>
</evidence>
<evidence type="ECO:0000256" key="5">
    <source>
        <dbReference type="PROSITE-ProRule" id="PRU00117"/>
    </source>
</evidence>
<keyword evidence="3" id="KW-0677">Repeat</keyword>
<dbReference type="RefSeq" id="XP_006818023.1">
    <property type="nucleotide sequence ID" value="XM_006817960.1"/>
</dbReference>
<evidence type="ECO:0000256" key="2">
    <source>
        <dbReference type="ARBA" id="ARBA00022490"/>
    </source>
</evidence>
<evidence type="ECO:0000256" key="3">
    <source>
        <dbReference type="ARBA" id="ARBA00022737"/>
    </source>
</evidence>
<keyword evidence="8" id="KW-1185">Reference proteome</keyword>
<feature type="domain" description="K Homology" evidence="7">
    <location>
        <begin position="43"/>
        <end position="111"/>
    </location>
</feature>
<organism evidence="8 9">
    <name type="scientific">Saccoglossus kowalevskii</name>
    <name type="common">Acorn worm</name>
    <dbReference type="NCBI Taxonomy" id="10224"/>
    <lineage>
        <taxon>Eukaryota</taxon>
        <taxon>Metazoa</taxon>
        <taxon>Hemichordata</taxon>
        <taxon>Enteropneusta</taxon>
        <taxon>Harrimaniidae</taxon>
        <taxon>Saccoglossus</taxon>
    </lineage>
</organism>
<keyword evidence="2" id="KW-0963">Cytoplasm</keyword>
<dbReference type="CDD" id="cd22407">
    <property type="entry name" value="KH-I_Vigilin_rpt3"/>
    <property type="match status" value="1"/>
</dbReference>